<gene>
    <name evidence="3" type="ORF">KIPB_012200</name>
</gene>
<dbReference type="InterPro" id="IPR000620">
    <property type="entry name" value="EamA_dom"/>
</dbReference>
<dbReference type="AlphaFoldDB" id="A0A9K3GNQ9"/>
<sequence>MAKDAQQTYTRKAIMGICGMLTFGTGTMISSKIMLDTRACPLPSSVGQEYAKGDCASVGIDKIPFQKPWFQTGAMFSAMTMCLFGWMFERSQARKSDLAGYEAMAELEGNAAEGVTNATPLKGDAEEKGWLETLAQRRPALANLFIGVPSVFDMIATTLMTMGLIYIDVSIMQMLRGSMVIFSAVFCVFFLKRKIRPWMWTAVGLTATACTLVGFSCIQAAKNDVTGASMAEQLYGCFLVVCSQ</sequence>
<feature type="transmembrane region" description="Helical" evidence="1">
    <location>
        <begin position="69"/>
        <end position="88"/>
    </location>
</feature>
<evidence type="ECO:0000313" key="3">
    <source>
        <dbReference type="EMBL" id="GIQ89668.1"/>
    </source>
</evidence>
<keyword evidence="1" id="KW-1133">Transmembrane helix</keyword>
<feature type="transmembrane region" description="Helical" evidence="1">
    <location>
        <begin position="173"/>
        <end position="191"/>
    </location>
</feature>
<feature type="transmembrane region" description="Helical" evidence="1">
    <location>
        <begin position="144"/>
        <end position="167"/>
    </location>
</feature>
<evidence type="ECO:0000313" key="4">
    <source>
        <dbReference type="Proteomes" id="UP000265618"/>
    </source>
</evidence>
<accession>A0A9K3GNQ9</accession>
<dbReference type="OrthoDB" id="29773at2759"/>
<evidence type="ECO:0000256" key="1">
    <source>
        <dbReference type="SAM" id="Phobius"/>
    </source>
</evidence>
<feature type="domain" description="EamA" evidence="2">
    <location>
        <begin position="139"/>
        <end position="213"/>
    </location>
</feature>
<dbReference type="PANTHER" id="PTHR13146:SF3">
    <property type="entry name" value="EAMA DOMAIN-CONTAINING PROTEIN"/>
    <property type="match status" value="1"/>
</dbReference>
<evidence type="ECO:0000259" key="2">
    <source>
        <dbReference type="Pfam" id="PF00892"/>
    </source>
</evidence>
<dbReference type="Proteomes" id="UP000265618">
    <property type="component" value="Unassembled WGS sequence"/>
</dbReference>
<keyword evidence="4" id="KW-1185">Reference proteome</keyword>
<keyword evidence="1" id="KW-0472">Membrane</keyword>
<proteinExistence type="predicted"/>
<dbReference type="InterPro" id="IPR037185">
    <property type="entry name" value="EmrE-like"/>
</dbReference>
<dbReference type="PANTHER" id="PTHR13146">
    <property type="match status" value="1"/>
</dbReference>
<feature type="transmembrane region" description="Helical" evidence="1">
    <location>
        <begin position="12"/>
        <end position="35"/>
    </location>
</feature>
<comment type="caution">
    <text evidence="3">The sequence shown here is derived from an EMBL/GenBank/DDBJ whole genome shotgun (WGS) entry which is preliminary data.</text>
</comment>
<dbReference type="GO" id="GO:0016020">
    <property type="term" value="C:membrane"/>
    <property type="evidence" value="ECO:0007669"/>
    <property type="project" value="InterPro"/>
</dbReference>
<feature type="transmembrane region" description="Helical" evidence="1">
    <location>
        <begin position="198"/>
        <end position="221"/>
    </location>
</feature>
<keyword evidence="1" id="KW-0812">Transmembrane</keyword>
<reference evidence="3 4" key="1">
    <citation type="journal article" date="2018" name="PLoS ONE">
        <title>The draft genome of Kipferlia bialata reveals reductive genome evolution in fornicate parasites.</title>
        <authorList>
            <person name="Tanifuji G."/>
            <person name="Takabayashi S."/>
            <person name="Kume K."/>
            <person name="Takagi M."/>
            <person name="Nakayama T."/>
            <person name="Kamikawa R."/>
            <person name="Inagaki Y."/>
            <person name="Hashimoto T."/>
        </authorList>
    </citation>
    <scope>NUCLEOTIDE SEQUENCE [LARGE SCALE GENOMIC DNA]</scope>
    <source>
        <strain evidence="3">NY0173</strain>
    </source>
</reference>
<dbReference type="SUPFAM" id="SSF103481">
    <property type="entry name" value="Multidrug resistance efflux transporter EmrE"/>
    <property type="match status" value="1"/>
</dbReference>
<dbReference type="EMBL" id="BDIP01005294">
    <property type="protein sequence ID" value="GIQ89668.1"/>
    <property type="molecule type" value="Genomic_DNA"/>
</dbReference>
<name>A0A9K3GNQ9_9EUKA</name>
<dbReference type="Pfam" id="PF00892">
    <property type="entry name" value="EamA"/>
    <property type="match status" value="1"/>
</dbReference>
<protein>
    <recommendedName>
        <fullName evidence="2">EamA domain-containing protein</fullName>
    </recommendedName>
</protein>
<feature type="non-terminal residue" evidence="3">
    <location>
        <position position="1"/>
    </location>
</feature>
<organism evidence="3 4">
    <name type="scientific">Kipferlia bialata</name>
    <dbReference type="NCBI Taxonomy" id="797122"/>
    <lineage>
        <taxon>Eukaryota</taxon>
        <taxon>Metamonada</taxon>
        <taxon>Carpediemonas-like organisms</taxon>
        <taxon>Kipferlia</taxon>
    </lineage>
</organism>